<evidence type="ECO:0000313" key="4">
    <source>
        <dbReference type="EMBL" id="MET4560646.1"/>
    </source>
</evidence>
<reference evidence="4 5" key="1">
    <citation type="submission" date="2024-06" db="EMBL/GenBank/DDBJ databases">
        <title>Sorghum-associated microbial communities from plants grown in Nebraska, USA.</title>
        <authorList>
            <person name="Schachtman D."/>
        </authorList>
    </citation>
    <scope>NUCLEOTIDE SEQUENCE [LARGE SCALE GENOMIC DNA]</scope>
    <source>
        <strain evidence="4 5">736</strain>
    </source>
</reference>
<dbReference type="EMBL" id="JBEPSB010000006">
    <property type="protein sequence ID" value="MET4560646.1"/>
    <property type="molecule type" value="Genomic_DNA"/>
</dbReference>
<dbReference type="Pfam" id="PF00395">
    <property type="entry name" value="SLH"/>
    <property type="match status" value="3"/>
</dbReference>
<keyword evidence="1 2" id="KW-0732">Signal</keyword>
<dbReference type="PANTHER" id="PTHR43308">
    <property type="entry name" value="OUTER MEMBRANE PROTEIN ALPHA-RELATED"/>
    <property type="match status" value="1"/>
</dbReference>
<evidence type="ECO:0000313" key="5">
    <source>
        <dbReference type="Proteomes" id="UP001549363"/>
    </source>
</evidence>
<proteinExistence type="predicted"/>
<name>A0ABV2PIR1_9BACI</name>
<feature type="signal peptide" evidence="2">
    <location>
        <begin position="1"/>
        <end position="28"/>
    </location>
</feature>
<dbReference type="PANTHER" id="PTHR43308:SF5">
    <property type="entry name" value="S-LAYER PROTEIN _ PEPTIDOGLYCAN ENDO-BETA-N-ACETYLGLUCOSAMINIDASE"/>
    <property type="match status" value="1"/>
</dbReference>
<comment type="caution">
    <text evidence="4">The sequence shown here is derived from an EMBL/GenBank/DDBJ whole genome shotgun (WGS) entry which is preliminary data.</text>
</comment>
<dbReference type="InterPro" id="IPR001119">
    <property type="entry name" value="SLH_dom"/>
</dbReference>
<feature type="chain" id="PRO_5047301146" description="SLH domain-containing protein" evidence="2">
    <location>
        <begin position="29"/>
        <end position="498"/>
    </location>
</feature>
<evidence type="ECO:0000256" key="2">
    <source>
        <dbReference type="SAM" id="SignalP"/>
    </source>
</evidence>
<protein>
    <recommendedName>
        <fullName evidence="3">SLH domain-containing protein</fullName>
    </recommendedName>
</protein>
<evidence type="ECO:0000259" key="3">
    <source>
        <dbReference type="PROSITE" id="PS51272"/>
    </source>
</evidence>
<organism evidence="4 5">
    <name type="scientific">Lysinibacillus parviboronicapiens</name>
    <dbReference type="NCBI Taxonomy" id="436516"/>
    <lineage>
        <taxon>Bacteria</taxon>
        <taxon>Bacillati</taxon>
        <taxon>Bacillota</taxon>
        <taxon>Bacilli</taxon>
        <taxon>Bacillales</taxon>
        <taxon>Bacillaceae</taxon>
        <taxon>Lysinibacillus</taxon>
    </lineage>
</organism>
<gene>
    <name evidence="4" type="ORF">ABIA69_001790</name>
</gene>
<sequence>MKKHTLFQGALIAALATSAIVVVPTVQAADSFSDVDVSKEYGAAVKDLAERGIINGYTDGTFKPFADVTRGQAAKILAGLLQLDTTKVENPNFTDLKPSDEFYGAVAALYNEGIATGFADGSFGVNQPITREQLANMLTKAYQLDNYDYDQTLPFTDVVKYSEAYYAVAPLYNNQITKGVTETTFGLKETVKRSQLALFVHRIESMQASRVFQEFKTHDFGADYLEAFSYNNWTEDQEQEFFRIYSMNDGVKFEALSEGSGYFVLTGYTIDDEGNYEVVESQKYKIVITKVDGKLQMTCQQTDEIAPSTSLFFEEDLGFNPKHIKLTTAAGHTVSDKVYAYQPFEFEGWDEESIPKGASYALKLMQAGDYIATFSDDAGKTVRVGIHAETDGYDLYTSHAVEMSSVFIPTSEVGFAVTDYKIEQYTGAVHDHKIIDVTSSPDGVTVNRAGKGDAIFAIRLMGENGEKLYMHGMIYELSGVTSMYYELSTEKEMNGSFR</sequence>
<dbReference type="PROSITE" id="PS51272">
    <property type="entry name" value="SLH"/>
    <property type="match status" value="2"/>
</dbReference>
<dbReference type="RefSeq" id="WP_354471553.1">
    <property type="nucleotide sequence ID" value="NZ_JBEPSB010000006.1"/>
</dbReference>
<accession>A0ABV2PIR1</accession>
<evidence type="ECO:0000256" key="1">
    <source>
        <dbReference type="ARBA" id="ARBA00022729"/>
    </source>
</evidence>
<feature type="domain" description="SLH" evidence="3">
    <location>
        <begin position="28"/>
        <end position="91"/>
    </location>
</feature>
<feature type="domain" description="SLH" evidence="3">
    <location>
        <begin position="92"/>
        <end position="152"/>
    </location>
</feature>
<dbReference type="Proteomes" id="UP001549363">
    <property type="component" value="Unassembled WGS sequence"/>
</dbReference>
<keyword evidence="5" id="KW-1185">Reference proteome</keyword>
<dbReference type="InterPro" id="IPR051465">
    <property type="entry name" value="Cell_Envelope_Struct_Comp"/>
</dbReference>